<sequence length="242" mass="27843">MTTTDGLYDRKVRCPLCEETYNTKKVLTRAVKVLQTEGDFYARYGGPNPIHYLINVCTTCGFSFLEKTQPRVTSLRRQQYVSEVASKWVVRDYCSERTIKQAVVSFKLAIFCAQFVSEPSRTIGGLCLHLAWLYRELGDVEEEQRFLRDALEFYIDAFEHDSRLEDNGKMPYLIGELSRRVGDDKQAVLYFNQVIQDRESAQKYIKLARDQWGLLREARAAQGLKGIKDDGTEEGHDDQQAG</sequence>
<organism evidence="1 2">
    <name type="scientific">Tumebacillus permanentifrigoris</name>
    <dbReference type="NCBI Taxonomy" id="378543"/>
    <lineage>
        <taxon>Bacteria</taxon>
        <taxon>Bacillati</taxon>
        <taxon>Bacillota</taxon>
        <taxon>Bacilli</taxon>
        <taxon>Bacillales</taxon>
        <taxon>Alicyclobacillaceae</taxon>
        <taxon>Tumebacillus</taxon>
    </lineage>
</organism>
<evidence type="ECO:0008006" key="3">
    <source>
        <dbReference type="Google" id="ProtNLM"/>
    </source>
</evidence>
<dbReference type="AlphaFoldDB" id="A0A316DCQ0"/>
<name>A0A316DCQ0_9BACL</name>
<proteinExistence type="predicted"/>
<comment type="caution">
    <text evidence="1">The sequence shown here is derived from an EMBL/GenBank/DDBJ whole genome shotgun (WGS) entry which is preliminary data.</text>
</comment>
<gene>
    <name evidence="1" type="ORF">C7459_102193</name>
</gene>
<dbReference type="RefSeq" id="WP_109686273.1">
    <property type="nucleotide sequence ID" value="NZ_QGGL01000002.1"/>
</dbReference>
<dbReference type="InterPro" id="IPR018708">
    <property type="entry name" value="DUF2225"/>
</dbReference>
<dbReference type="EMBL" id="QGGL01000002">
    <property type="protein sequence ID" value="PWK15947.1"/>
    <property type="molecule type" value="Genomic_DNA"/>
</dbReference>
<dbReference type="Pfam" id="PF09986">
    <property type="entry name" value="DUF2225"/>
    <property type="match status" value="1"/>
</dbReference>
<dbReference type="OrthoDB" id="9780343at2"/>
<accession>A0A316DCQ0</accession>
<evidence type="ECO:0000313" key="1">
    <source>
        <dbReference type="EMBL" id="PWK15947.1"/>
    </source>
</evidence>
<reference evidence="1 2" key="1">
    <citation type="submission" date="2018-05" db="EMBL/GenBank/DDBJ databases">
        <title>Genomic Encyclopedia of Type Strains, Phase IV (KMG-IV): sequencing the most valuable type-strain genomes for metagenomic binning, comparative biology and taxonomic classification.</title>
        <authorList>
            <person name="Goeker M."/>
        </authorList>
    </citation>
    <scope>NUCLEOTIDE SEQUENCE [LARGE SCALE GENOMIC DNA]</scope>
    <source>
        <strain evidence="1 2">DSM 18773</strain>
    </source>
</reference>
<dbReference type="SUPFAM" id="SSF48452">
    <property type="entry name" value="TPR-like"/>
    <property type="match status" value="1"/>
</dbReference>
<keyword evidence="2" id="KW-1185">Reference proteome</keyword>
<protein>
    <recommendedName>
        <fullName evidence="3">DUF2225 domain-containing protein</fullName>
    </recommendedName>
</protein>
<dbReference type="Gene3D" id="1.25.40.10">
    <property type="entry name" value="Tetratricopeptide repeat domain"/>
    <property type="match status" value="1"/>
</dbReference>
<dbReference type="InterPro" id="IPR011990">
    <property type="entry name" value="TPR-like_helical_dom_sf"/>
</dbReference>
<dbReference type="Proteomes" id="UP000245634">
    <property type="component" value="Unassembled WGS sequence"/>
</dbReference>
<evidence type="ECO:0000313" key="2">
    <source>
        <dbReference type="Proteomes" id="UP000245634"/>
    </source>
</evidence>